<evidence type="ECO:0000313" key="1">
    <source>
        <dbReference type="EMBL" id="GFH59891.1"/>
    </source>
</evidence>
<protein>
    <submittedName>
        <fullName evidence="1">DUF4291 domain-containing protein</fullName>
    </submittedName>
</protein>
<dbReference type="Pfam" id="PF14124">
    <property type="entry name" value="DUF4291"/>
    <property type="match status" value="1"/>
</dbReference>
<accession>A0AAD3D8L6</accession>
<evidence type="ECO:0000313" key="2">
    <source>
        <dbReference type="Proteomes" id="UP001054902"/>
    </source>
</evidence>
<dbReference type="PANTHER" id="PTHR38567:SF1">
    <property type="entry name" value="DUF4291 DOMAIN-CONTAINING PROTEIN"/>
    <property type="match status" value="1"/>
</dbReference>
<gene>
    <name evidence="1" type="ORF">CTEN210_16367</name>
</gene>
<name>A0AAD3D8L6_9STRA</name>
<dbReference type="PANTHER" id="PTHR38567">
    <property type="entry name" value="DUF4291 DOMAIN-CONTAINING PROTEIN"/>
    <property type="match status" value="1"/>
</dbReference>
<dbReference type="EMBL" id="BLLK01000069">
    <property type="protein sequence ID" value="GFH59891.1"/>
    <property type="molecule type" value="Genomic_DNA"/>
</dbReference>
<organism evidence="1 2">
    <name type="scientific">Chaetoceros tenuissimus</name>
    <dbReference type="NCBI Taxonomy" id="426638"/>
    <lineage>
        <taxon>Eukaryota</taxon>
        <taxon>Sar</taxon>
        <taxon>Stramenopiles</taxon>
        <taxon>Ochrophyta</taxon>
        <taxon>Bacillariophyta</taxon>
        <taxon>Coscinodiscophyceae</taxon>
        <taxon>Chaetocerotophycidae</taxon>
        <taxon>Chaetocerotales</taxon>
        <taxon>Chaetocerotaceae</taxon>
        <taxon>Chaetoceros</taxon>
    </lineage>
</organism>
<comment type="caution">
    <text evidence="1">The sequence shown here is derived from an EMBL/GenBank/DDBJ whole genome shotgun (WGS) entry which is preliminary data.</text>
</comment>
<sequence length="225" mass="26523">MTSNKPNLALGTYKDQLESLPSEGRVLQAQYTDDYVVVYQAYSSAISEWAVQHKCFGGPDYSFNRMSWIKPNFTWMVYRCGWCEKDANQERVLAIKLRRDFWEEILSNAMSTSWDREKYPIREEWKNKLRESDVVMQWDPDHEPFTNEKYSRRAIQLGIRNDMLKRFGEGESCAIVDIEDITDFVKTLKSTWIEGKEQNRCISNLELPVETMYPLNSMLSQKILI</sequence>
<reference evidence="1 2" key="1">
    <citation type="journal article" date="2021" name="Sci. Rep.">
        <title>The genome of the diatom Chaetoceros tenuissimus carries an ancient integrated fragment of an extant virus.</title>
        <authorList>
            <person name="Hongo Y."/>
            <person name="Kimura K."/>
            <person name="Takaki Y."/>
            <person name="Yoshida Y."/>
            <person name="Baba S."/>
            <person name="Kobayashi G."/>
            <person name="Nagasaki K."/>
            <person name="Hano T."/>
            <person name="Tomaru Y."/>
        </authorList>
    </citation>
    <scope>NUCLEOTIDE SEQUENCE [LARGE SCALE GENOMIC DNA]</scope>
    <source>
        <strain evidence="1 2">NIES-3715</strain>
    </source>
</reference>
<keyword evidence="2" id="KW-1185">Reference proteome</keyword>
<proteinExistence type="predicted"/>
<dbReference type="Proteomes" id="UP001054902">
    <property type="component" value="Unassembled WGS sequence"/>
</dbReference>
<dbReference type="InterPro" id="IPR025633">
    <property type="entry name" value="DUF4291"/>
</dbReference>
<dbReference type="AlphaFoldDB" id="A0AAD3D8L6"/>